<gene>
    <name evidence="3" type="ORF">CDD80_2419</name>
</gene>
<dbReference type="SUPFAM" id="SSF48403">
    <property type="entry name" value="Ankyrin repeat"/>
    <property type="match status" value="1"/>
</dbReference>
<protein>
    <submittedName>
        <fullName evidence="3">Uncharacterized protein</fullName>
    </submittedName>
</protein>
<feature type="repeat" description="ANK" evidence="1">
    <location>
        <begin position="462"/>
        <end position="485"/>
    </location>
</feature>
<dbReference type="PANTHER" id="PTHR24168">
    <property type="entry name" value="KN MOTIF AND ANKYRIN REPEAT DOMAIN-CONTAINING"/>
    <property type="match status" value="1"/>
</dbReference>
<dbReference type="PROSITE" id="PS50297">
    <property type="entry name" value="ANK_REP_REGION"/>
    <property type="match status" value="1"/>
</dbReference>
<dbReference type="InterPro" id="IPR047184">
    <property type="entry name" value="KANK1-4"/>
</dbReference>
<keyword evidence="4" id="KW-1185">Reference proteome</keyword>
<dbReference type="STRING" id="2004952.A0A2C5YQ41"/>
<reference evidence="3 4" key="1">
    <citation type="submission" date="2017-06" db="EMBL/GenBank/DDBJ databases">
        <title>Ant-infecting Ophiocordyceps genomes reveal a high diversity of potential behavioral manipulation genes and a possible major role for enterotoxins.</title>
        <authorList>
            <person name="De Bekker C."/>
            <person name="Evans H.C."/>
            <person name="Brachmann A."/>
            <person name="Hughes D.P."/>
        </authorList>
    </citation>
    <scope>NUCLEOTIDE SEQUENCE [LARGE SCALE GENOMIC DNA]</scope>
    <source>
        <strain evidence="3 4">Map16</strain>
    </source>
</reference>
<dbReference type="EMBL" id="NJES01000022">
    <property type="protein sequence ID" value="PHH80218.1"/>
    <property type="molecule type" value="Genomic_DNA"/>
</dbReference>
<dbReference type="Pfam" id="PF12796">
    <property type="entry name" value="Ank_2"/>
    <property type="match status" value="1"/>
</dbReference>
<comment type="caution">
    <text evidence="3">The sequence shown here is derived from an EMBL/GenBank/DDBJ whole genome shotgun (WGS) entry which is preliminary data.</text>
</comment>
<dbReference type="PROSITE" id="PS50088">
    <property type="entry name" value="ANK_REPEAT"/>
    <property type="match status" value="1"/>
</dbReference>
<evidence type="ECO:0000313" key="3">
    <source>
        <dbReference type="EMBL" id="PHH80218.1"/>
    </source>
</evidence>
<organism evidence="3 4">
    <name type="scientific">Ophiocordyceps camponoti-rufipedis</name>
    <dbReference type="NCBI Taxonomy" id="2004952"/>
    <lineage>
        <taxon>Eukaryota</taxon>
        <taxon>Fungi</taxon>
        <taxon>Dikarya</taxon>
        <taxon>Ascomycota</taxon>
        <taxon>Pezizomycotina</taxon>
        <taxon>Sordariomycetes</taxon>
        <taxon>Hypocreomycetidae</taxon>
        <taxon>Hypocreales</taxon>
        <taxon>Ophiocordycipitaceae</taxon>
        <taxon>Ophiocordyceps</taxon>
    </lineage>
</organism>
<dbReference type="GO" id="GO:0030837">
    <property type="term" value="P:negative regulation of actin filament polymerization"/>
    <property type="evidence" value="ECO:0007669"/>
    <property type="project" value="InterPro"/>
</dbReference>
<name>A0A2C5YQ41_9HYPO</name>
<evidence type="ECO:0000256" key="1">
    <source>
        <dbReference type="PROSITE-ProRule" id="PRU00023"/>
    </source>
</evidence>
<keyword evidence="1" id="KW-0040">ANK repeat</keyword>
<feature type="region of interest" description="Disordered" evidence="2">
    <location>
        <begin position="20"/>
        <end position="41"/>
    </location>
</feature>
<dbReference type="GO" id="GO:0005856">
    <property type="term" value="C:cytoskeleton"/>
    <property type="evidence" value="ECO:0007669"/>
    <property type="project" value="TreeGrafter"/>
</dbReference>
<evidence type="ECO:0000256" key="2">
    <source>
        <dbReference type="SAM" id="MobiDB-lite"/>
    </source>
</evidence>
<dbReference type="OrthoDB" id="4913379at2759"/>
<dbReference type="InterPro" id="IPR036770">
    <property type="entry name" value="Ankyrin_rpt-contain_sf"/>
</dbReference>
<evidence type="ECO:0000313" key="4">
    <source>
        <dbReference type="Proteomes" id="UP000226431"/>
    </source>
</evidence>
<dbReference type="PANTHER" id="PTHR24168:SF24">
    <property type="entry name" value="KN MOTIF AND ANKYRIN REPEAT DOMAIN-CONTAINING PROTEIN 4"/>
    <property type="match status" value="1"/>
</dbReference>
<dbReference type="SMART" id="SM00248">
    <property type="entry name" value="ANK"/>
    <property type="match status" value="2"/>
</dbReference>
<dbReference type="GO" id="GO:0005737">
    <property type="term" value="C:cytoplasm"/>
    <property type="evidence" value="ECO:0007669"/>
    <property type="project" value="TreeGrafter"/>
</dbReference>
<dbReference type="Gene3D" id="1.25.40.20">
    <property type="entry name" value="Ankyrin repeat-containing domain"/>
    <property type="match status" value="1"/>
</dbReference>
<dbReference type="AlphaFoldDB" id="A0A2C5YQ41"/>
<dbReference type="InterPro" id="IPR002110">
    <property type="entry name" value="Ankyrin_rpt"/>
</dbReference>
<sequence>MPDDKSSDLYSILDEAESPIDIRGSGGVAGDVTPPAGQFPNPDSTLEAELKGADELPFAQDLKELATRAEKKAEDDFTDLVDKYKVKLPILRKNNWSLSQLRANFKKLLPSQGIEAMINSWGAGALMAAAIPFYIADVIDVFRKNTTDLERAATVTMIVPILGCSLQAASDEEESSLGVASTSLCFIGDVLLFTPLAIIGVFAHMVAPIIRAIELSSSDHVRQLRDAEWKKHHDKLIHHFKSTEWKTKFLTMHSTQQAVSLFIASEQRGLWKSIQDLSSRVGTPEKDQVEIVMKRQLAATQKHMCASLQALNRRMRKALPTQDWVEGQARNFTQEFIKKSEAAGWEAYEEFTSTRWYWSEADEDNHREAYRKKLEGTSKLLRSTALFAVDPGLIPRAVQAVADEILRLPADCSCLADADQVDKLESAEREEVLFCAASRGYSDVIERLLTVSNLDVNMQDKNGNTALMLAAAKGHYDLVALLLHRFRAKPTTTNHNNETAQSVAEAASHKPVARLIRSWAPLGVPCSFWKLGEEMHGHLEWRGGCYCSVTLQEWPALREVMPGASTTGMWVERDRESCMGSEWKADPL</sequence>
<dbReference type="Proteomes" id="UP000226431">
    <property type="component" value="Unassembled WGS sequence"/>
</dbReference>
<proteinExistence type="predicted"/>
<accession>A0A2C5YQ41</accession>